<proteinExistence type="predicted"/>
<gene>
    <name evidence="1" type="ORF">IHE45_03G019600</name>
</gene>
<protein>
    <submittedName>
        <fullName evidence="1">WAT1-related protein</fullName>
    </submittedName>
</protein>
<keyword evidence="2" id="KW-1185">Reference proteome</keyword>
<organism evidence="1 2">
    <name type="scientific">Dioscorea alata</name>
    <name type="common">Purple yam</name>
    <dbReference type="NCBI Taxonomy" id="55571"/>
    <lineage>
        <taxon>Eukaryota</taxon>
        <taxon>Viridiplantae</taxon>
        <taxon>Streptophyta</taxon>
        <taxon>Embryophyta</taxon>
        <taxon>Tracheophyta</taxon>
        <taxon>Spermatophyta</taxon>
        <taxon>Magnoliopsida</taxon>
        <taxon>Liliopsida</taxon>
        <taxon>Dioscoreales</taxon>
        <taxon>Dioscoreaceae</taxon>
        <taxon>Dioscorea</taxon>
    </lineage>
</organism>
<sequence>MAISNWFESCKPVLAMVVVQCIYAGMALSAKQAFTEGMSTMVFVVYRQAIATLVLVPISILSRRGRVDHLALGIKGFCLVFVAALVGATLNQYLYYKGMDLSSSSMATAMTNLIPAVTFIMALFFGMEKVKLNSLRSMAKILGTLACVGGAMCMAMYKGPTLLNEQLRQLLTLSSLLQVPICKNYLDPLSLSAWMCFLSTFQSAILTVLVEPNINAWKIKSLFELGCCLFAGIFGSGVTFYLQSWSIAIRGPLFSALFNPLSTIMTTILGFLWLNETIHLGSLVGGIAVILGLYIVLWGKANEYNKKSEPELKEDSAVIPISIESQQEIIENDLSKPLLVGELDDVENQVEV</sequence>
<name>A0ACB7WJK0_DIOAL</name>
<dbReference type="EMBL" id="CM037013">
    <property type="protein sequence ID" value="KAH7688232.1"/>
    <property type="molecule type" value="Genomic_DNA"/>
</dbReference>
<evidence type="ECO:0000313" key="1">
    <source>
        <dbReference type="EMBL" id="KAH7688232.1"/>
    </source>
</evidence>
<accession>A0ACB7WJK0</accession>
<comment type="caution">
    <text evidence="1">The sequence shown here is derived from an EMBL/GenBank/DDBJ whole genome shotgun (WGS) entry which is preliminary data.</text>
</comment>
<evidence type="ECO:0000313" key="2">
    <source>
        <dbReference type="Proteomes" id="UP000827976"/>
    </source>
</evidence>
<dbReference type="Proteomes" id="UP000827976">
    <property type="component" value="Chromosome 3"/>
</dbReference>
<reference evidence="2" key="1">
    <citation type="journal article" date="2022" name="Nat. Commun.">
        <title>Chromosome evolution and the genetic basis of agronomically important traits in greater yam.</title>
        <authorList>
            <person name="Bredeson J.V."/>
            <person name="Lyons J.B."/>
            <person name="Oniyinde I.O."/>
            <person name="Okereke N.R."/>
            <person name="Kolade O."/>
            <person name="Nnabue I."/>
            <person name="Nwadili C.O."/>
            <person name="Hribova E."/>
            <person name="Parker M."/>
            <person name="Nwogha J."/>
            <person name="Shu S."/>
            <person name="Carlson J."/>
            <person name="Kariba R."/>
            <person name="Muthemba S."/>
            <person name="Knop K."/>
            <person name="Barton G.J."/>
            <person name="Sherwood A.V."/>
            <person name="Lopez-Montes A."/>
            <person name="Asiedu R."/>
            <person name="Jamnadass R."/>
            <person name="Muchugi A."/>
            <person name="Goodstein D."/>
            <person name="Egesi C.N."/>
            <person name="Featherston J."/>
            <person name="Asfaw A."/>
            <person name="Simpson G.G."/>
            <person name="Dolezel J."/>
            <person name="Hendre P.S."/>
            <person name="Van Deynze A."/>
            <person name="Kumar P.L."/>
            <person name="Obidiegwu J.E."/>
            <person name="Bhattacharjee R."/>
            <person name="Rokhsar D.S."/>
        </authorList>
    </citation>
    <scope>NUCLEOTIDE SEQUENCE [LARGE SCALE GENOMIC DNA]</scope>
    <source>
        <strain evidence="2">cv. TDa95/00328</strain>
    </source>
</reference>